<accession>A0A9P5N9B9</accession>
<organism evidence="1 2">
    <name type="scientific">Gymnopilus junonius</name>
    <name type="common">Spectacular rustgill mushroom</name>
    <name type="synonym">Gymnopilus spectabilis subsp. junonius</name>
    <dbReference type="NCBI Taxonomy" id="109634"/>
    <lineage>
        <taxon>Eukaryota</taxon>
        <taxon>Fungi</taxon>
        <taxon>Dikarya</taxon>
        <taxon>Basidiomycota</taxon>
        <taxon>Agaricomycotina</taxon>
        <taxon>Agaricomycetes</taxon>
        <taxon>Agaricomycetidae</taxon>
        <taxon>Agaricales</taxon>
        <taxon>Agaricineae</taxon>
        <taxon>Hymenogastraceae</taxon>
        <taxon>Gymnopilus</taxon>
    </lineage>
</organism>
<dbReference type="OrthoDB" id="2658103at2759"/>
<reference evidence="1" key="1">
    <citation type="submission" date="2020-11" db="EMBL/GenBank/DDBJ databases">
        <authorList>
            <consortium name="DOE Joint Genome Institute"/>
            <person name="Ahrendt S."/>
            <person name="Riley R."/>
            <person name="Andreopoulos W."/>
            <person name="LaButti K."/>
            <person name="Pangilinan J."/>
            <person name="Ruiz-duenas F.J."/>
            <person name="Barrasa J.M."/>
            <person name="Sanchez-Garcia M."/>
            <person name="Camarero S."/>
            <person name="Miyauchi S."/>
            <person name="Serrano A."/>
            <person name="Linde D."/>
            <person name="Babiker R."/>
            <person name="Drula E."/>
            <person name="Ayuso-Fernandez I."/>
            <person name="Pacheco R."/>
            <person name="Padilla G."/>
            <person name="Ferreira P."/>
            <person name="Barriuso J."/>
            <person name="Kellner H."/>
            <person name="Castanera R."/>
            <person name="Alfaro M."/>
            <person name="Ramirez L."/>
            <person name="Pisabarro A.G."/>
            <person name="Kuo A."/>
            <person name="Tritt A."/>
            <person name="Lipzen A."/>
            <person name="He G."/>
            <person name="Yan M."/>
            <person name="Ng V."/>
            <person name="Cullen D."/>
            <person name="Martin F."/>
            <person name="Rosso M.-N."/>
            <person name="Henrissat B."/>
            <person name="Hibbett D."/>
            <person name="Martinez A.T."/>
            <person name="Grigoriev I.V."/>
        </authorList>
    </citation>
    <scope>NUCLEOTIDE SEQUENCE</scope>
    <source>
        <strain evidence="1">AH 44721</strain>
    </source>
</reference>
<protein>
    <submittedName>
        <fullName evidence="1">Uncharacterized protein</fullName>
    </submittedName>
</protein>
<proteinExistence type="predicted"/>
<gene>
    <name evidence="1" type="ORF">CPB84DRAFT_1798317</name>
</gene>
<comment type="caution">
    <text evidence="1">The sequence shown here is derived from an EMBL/GenBank/DDBJ whole genome shotgun (WGS) entry which is preliminary data.</text>
</comment>
<evidence type="ECO:0000313" key="1">
    <source>
        <dbReference type="EMBL" id="KAF8873548.1"/>
    </source>
</evidence>
<dbReference type="EMBL" id="JADNYJ010000234">
    <property type="protein sequence ID" value="KAF8873548.1"/>
    <property type="molecule type" value="Genomic_DNA"/>
</dbReference>
<keyword evidence="2" id="KW-1185">Reference proteome</keyword>
<evidence type="ECO:0000313" key="2">
    <source>
        <dbReference type="Proteomes" id="UP000724874"/>
    </source>
</evidence>
<dbReference type="AlphaFoldDB" id="A0A9P5N9B9"/>
<name>A0A9P5N9B9_GYMJU</name>
<sequence>MSFRSYGTVDSQNNSPCRYDPGHVCIFYSSIIYHKVAKFESAIQTTLQAEEKITPGRIGTVFFFPKESYQILHDKPPRWGYRTAFGRAEGLIPKRYLDMDDDGAEYESEEEM</sequence>
<dbReference type="Proteomes" id="UP000724874">
    <property type="component" value="Unassembled WGS sequence"/>
</dbReference>